<evidence type="ECO:0000313" key="2">
    <source>
        <dbReference type="Proteomes" id="UP000483839"/>
    </source>
</evidence>
<protein>
    <submittedName>
        <fullName evidence="1">DUF4811 domain-containing protein</fullName>
    </submittedName>
</protein>
<sequence>MILAIISLATILSFATWMYLPKASLRYTLGTLSLLTLLASTLYLTNHFVNHTGMTVETTVSKKNVYSAADKNASFGLLIYQKVGSKSDHHVLVYKDAKDQKQPRAHFIPNAKKINEAIKKTARYKEGEIDQAYLKTTTKRYVWKSDFDKLMFGFGGENGQLISQKSIVTVPKDTWLVLTKEQAAKLSQLAPQMKAQQEKAMKANPQLAMKLQSLAQNDPKALTIMQVAEMKKALGITK</sequence>
<proteinExistence type="predicted"/>
<dbReference type="RefSeq" id="WP_100912273.1">
    <property type="nucleotide sequence ID" value="NZ_BAABQC010000003.1"/>
</dbReference>
<dbReference type="Pfam" id="PF16069">
    <property type="entry name" value="DUF4811"/>
    <property type="match status" value="1"/>
</dbReference>
<dbReference type="EMBL" id="WLXI01000036">
    <property type="protein sequence ID" value="MTD01382.1"/>
    <property type="molecule type" value="Genomic_DNA"/>
</dbReference>
<dbReference type="AlphaFoldDB" id="A0A6L6G7I8"/>
<accession>A0A6L6G7I8</accession>
<reference evidence="1 2" key="1">
    <citation type="submission" date="2019-11" db="EMBL/GenBank/DDBJ databases">
        <title>Streptococcus uberis isolated from clinical mastitis cases on a southeastern Queensland dairy.</title>
        <authorList>
            <person name="Workentine M.L."/>
            <person name="Price R."/>
            <person name="Olchowy T."/>
        </authorList>
    </citation>
    <scope>NUCLEOTIDE SEQUENCE [LARGE SCALE GENOMIC DNA]</scope>
    <source>
        <strain evidence="1 2">OLC4459-A17</strain>
    </source>
</reference>
<organism evidence="1 2">
    <name type="scientific">Streptococcus uberis</name>
    <dbReference type="NCBI Taxonomy" id="1349"/>
    <lineage>
        <taxon>Bacteria</taxon>
        <taxon>Bacillati</taxon>
        <taxon>Bacillota</taxon>
        <taxon>Bacilli</taxon>
        <taxon>Lactobacillales</taxon>
        <taxon>Streptococcaceae</taxon>
        <taxon>Streptococcus</taxon>
    </lineage>
</organism>
<dbReference type="InterPro" id="IPR032083">
    <property type="entry name" value="DUF4811"/>
</dbReference>
<gene>
    <name evidence="1" type="ORF">GKS16_03715</name>
</gene>
<dbReference type="Proteomes" id="UP000483839">
    <property type="component" value="Unassembled WGS sequence"/>
</dbReference>
<name>A0A6L6G7I8_STRUB</name>
<evidence type="ECO:0000313" key="1">
    <source>
        <dbReference type="EMBL" id="MTD01382.1"/>
    </source>
</evidence>
<comment type="caution">
    <text evidence="1">The sequence shown here is derived from an EMBL/GenBank/DDBJ whole genome shotgun (WGS) entry which is preliminary data.</text>
</comment>